<feature type="compositionally biased region" description="Gly residues" evidence="1">
    <location>
        <begin position="148"/>
        <end position="168"/>
    </location>
</feature>
<feature type="signal peptide" evidence="2">
    <location>
        <begin position="1"/>
        <end position="21"/>
    </location>
</feature>
<name>A0AB36RJS7_9CORY</name>
<feature type="chain" id="PRO_5044321987" evidence="2">
    <location>
        <begin position="22"/>
        <end position="237"/>
    </location>
</feature>
<dbReference type="EMBL" id="NSGP01000012">
    <property type="protein sequence ID" value="PAT09910.1"/>
    <property type="molecule type" value="Genomic_DNA"/>
</dbReference>
<protein>
    <submittedName>
        <fullName evidence="3">Uncharacterized protein</fullName>
    </submittedName>
</protein>
<evidence type="ECO:0000256" key="1">
    <source>
        <dbReference type="SAM" id="MobiDB-lite"/>
    </source>
</evidence>
<evidence type="ECO:0000313" key="3">
    <source>
        <dbReference type="EMBL" id="PAT09910.1"/>
    </source>
</evidence>
<gene>
    <name evidence="3" type="ORF">CKJ80_08840</name>
</gene>
<proteinExistence type="predicted"/>
<feature type="region of interest" description="Disordered" evidence="1">
    <location>
        <begin position="131"/>
        <end position="177"/>
    </location>
</feature>
<keyword evidence="2" id="KW-0732">Signal</keyword>
<reference evidence="3 4" key="1">
    <citation type="submission" date="2017-08" db="EMBL/GenBank/DDBJ databases">
        <title>Whole genome sequences of 6 clinical strains closest to Corynebacterium imitans.</title>
        <authorList>
            <person name="Bernier A.-M."/>
            <person name="Burdz T."/>
            <person name="Bernard K."/>
        </authorList>
    </citation>
    <scope>NUCLEOTIDE SEQUENCE [LARGE SCALE GENOMIC DNA]</scope>
    <source>
        <strain evidence="3 4">NML92-0415</strain>
    </source>
</reference>
<dbReference type="AlphaFoldDB" id="A0AB36RJS7"/>
<dbReference type="Proteomes" id="UP000218041">
    <property type="component" value="Unassembled WGS sequence"/>
</dbReference>
<feature type="compositionally biased region" description="Polar residues" evidence="1">
    <location>
        <begin position="132"/>
        <end position="143"/>
    </location>
</feature>
<accession>A0AB36RJS7</accession>
<dbReference type="PROSITE" id="PS51257">
    <property type="entry name" value="PROKAR_LIPOPROTEIN"/>
    <property type="match status" value="1"/>
</dbReference>
<evidence type="ECO:0000256" key="2">
    <source>
        <dbReference type="SAM" id="SignalP"/>
    </source>
</evidence>
<sequence length="237" mass="23876">MFRMVSRLPVLLALPVVAALAACSPQPAGTDAADMPDFAPTRDNAVLGFGDTARVATEDPATGTQVQWEVTVERPRRITGTQAANNLRSPDPQRFAAFTCFPVTLTPVAIGSNPTGPTVPVPELSLIDATPAPSTTLTANSVPSRPGSGTGLGAGSGAGSRAGSGSRAGAGAVPGAASPSAAEAYCDMGSGAPSGYTAELEEGRAYTTALASWERRVDPGVPATGVRLDATGVRWAE</sequence>
<comment type="caution">
    <text evidence="3">The sequence shown here is derived from an EMBL/GenBank/DDBJ whole genome shotgun (WGS) entry which is preliminary data.</text>
</comment>
<evidence type="ECO:0000313" key="4">
    <source>
        <dbReference type="Proteomes" id="UP000218041"/>
    </source>
</evidence>
<organism evidence="3 4">
    <name type="scientific">Corynebacterium hadale</name>
    <dbReference type="NCBI Taxonomy" id="2026255"/>
    <lineage>
        <taxon>Bacteria</taxon>
        <taxon>Bacillati</taxon>
        <taxon>Actinomycetota</taxon>
        <taxon>Actinomycetes</taxon>
        <taxon>Mycobacteriales</taxon>
        <taxon>Corynebacteriaceae</taxon>
        <taxon>Corynebacterium</taxon>
    </lineage>
</organism>